<evidence type="ECO:0000256" key="6">
    <source>
        <dbReference type="SAM" id="Phobius"/>
    </source>
</evidence>
<reference evidence="7 8" key="1">
    <citation type="journal article" date="2019" name="Genome Biol. Evol.">
        <title>Whole-Genome Sequencing of the Giant Devil Catfish, Bagarius yarrelli.</title>
        <authorList>
            <person name="Jiang W."/>
            <person name="Lv Y."/>
            <person name="Cheng L."/>
            <person name="Yang K."/>
            <person name="Chao B."/>
            <person name="Wang X."/>
            <person name="Li Y."/>
            <person name="Pan X."/>
            <person name="You X."/>
            <person name="Zhang Y."/>
            <person name="Yang J."/>
            <person name="Li J."/>
            <person name="Zhang X."/>
            <person name="Liu S."/>
            <person name="Sun C."/>
            <person name="Yang J."/>
            <person name="Shi Q."/>
        </authorList>
    </citation>
    <scope>NUCLEOTIDE SEQUENCE [LARGE SCALE GENOMIC DNA]</scope>
    <source>
        <strain evidence="7">JWS20170419001</strain>
        <tissue evidence="7">Muscle</tissue>
    </source>
</reference>
<evidence type="ECO:0000313" key="8">
    <source>
        <dbReference type="Proteomes" id="UP000319801"/>
    </source>
</evidence>
<dbReference type="OrthoDB" id="10071849at2759"/>
<organism evidence="7 8">
    <name type="scientific">Bagarius yarrelli</name>
    <name type="common">Goonch</name>
    <name type="synonym">Bagrus yarrelli</name>
    <dbReference type="NCBI Taxonomy" id="175774"/>
    <lineage>
        <taxon>Eukaryota</taxon>
        <taxon>Metazoa</taxon>
        <taxon>Chordata</taxon>
        <taxon>Craniata</taxon>
        <taxon>Vertebrata</taxon>
        <taxon>Euteleostomi</taxon>
        <taxon>Actinopterygii</taxon>
        <taxon>Neopterygii</taxon>
        <taxon>Teleostei</taxon>
        <taxon>Ostariophysi</taxon>
        <taxon>Siluriformes</taxon>
        <taxon>Sisoridae</taxon>
        <taxon>Sisorinae</taxon>
        <taxon>Bagarius</taxon>
    </lineage>
</organism>
<evidence type="ECO:0000256" key="1">
    <source>
        <dbReference type="ARBA" id="ARBA00004141"/>
    </source>
</evidence>
<dbReference type="GO" id="GO:0016020">
    <property type="term" value="C:membrane"/>
    <property type="evidence" value="ECO:0007669"/>
    <property type="project" value="UniProtKB-SubCell"/>
</dbReference>
<evidence type="ECO:0000256" key="2">
    <source>
        <dbReference type="ARBA" id="ARBA00009565"/>
    </source>
</evidence>
<dbReference type="EMBL" id="VCAZ01000218">
    <property type="protein sequence ID" value="TTI92387.1"/>
    <property type="molecule type" value="Genomic_DNA"/>
</dbReference>
<feature type="transmembrane region" description="Helical" evidence="6">
    <location>
        <begin position="272"/>
        <end position="293"/>
    </location>
</feature>
<dbReference type="AlphaFoldDB" id="A0A556VBV6"/>
<evidence type="ECO:0000256" key="4">
    <source>
        <dbReference type="ARBA" id="ARBA00022989"/>
    </source>
</evidence>
<comment type="similarity">
    <text evidence="2">Belongs to the MS4A family.</text>
</comment>
<evidence type="ECO:0000256" key="3">
    <source>
        <dbReference type="ARBA" id="ARBA00022692"/>
    </source>
</evidence>
<feature type="transmembrane region" description="Helical" evidence="6">
    <location>
        <begin position="20"/>
        <end position="43"/>
    </location>
</feature>
<gene>
    <name evidence="7" type="ORF">Baya_15367</name>
</gene>
<sequence>MILMSSSLVQVQGSLGMNVVSAIFSASGIGLLITDFFITYNCFGGEDCYRLEVPIVTYPKQATPGNPQHVMYIPQSTLNTNNFVQPNLNYNQSDHMTSRPPFLTHLCIHSCSWALNRFSQLGIPGVVGAVERITDRISQIKDGHRSDSADQRGNQLHTIVTQVIPSSTSATTDHQTSSQTITPLKRFLKGEPKALGHITAGCLTVSANNKLNPCTVKGALVMNIFSTIAAGTSIIILSLDLVIGNIPEYCSYDYIDYRCRSNVISQSRNRGIVGVLLVFSLLQLCISIAVSVFTCKATCTSEPTLNIINVVPNPERCPPVVSSFSSSSQAQLGVNMMHAVAMGGPPDENPPAYCEKSQPDY</sequence>
<proteinExistence type="inferred from homology"/>
<evidence type="ECO:0000313" key="7">
    <source>
        <dbReference type="EMBL" id="TTI92387.1"/>
    </source>
</evidence>
<dbReference type="Pfam" id="PF04103">
    <property type="entry name" value="CD20"/>
    <property type="match status" value="1"/>
</dbReference>
<keyword evidence="4 6" id="KW-1133">Transmembrane helix</keyword>
<comment type="subcellular location">
    <subcellularLocation>
        <location evidence="1">Membrane</location>
        <topology evidence="1">Multi-pass membrane protein</topology>
    </subcellularLocation>
</comment>
<protein>
    <submittedName>
        <fullName evidence="7">Membrane-spanning 4-domains subfamily A member 12</fullName>
    </submittedName>
</protein>
<keyword evidence="3 6" id="KW-0812">Transmembrane</keyword>
<dbReference type="PANTHER" id="PTHR23320">
    <property type="entry name" value="MEMBRANE-SPANNING 4-DOMAINS SUBFAMILY A MS4A -RELATED"/>
    <property type="match status" value="1"/>
</dbReference>
<accession>A0A556VBV6</accession>
<evidence type="ECO:0000256" key="5">
    <source>
        <dbReference type="ARBA" id="ARBA00023136"/>
    </source>
</evidence>
<dbReference type="InterPro" id="IPR030417">
    <property type="entry name" value="MS4A"/>
</dbReference>
<dbReference type="InterPro" id="IPR007237">
    <property type="entry name" value="CD20-like"/>
</dbReference>
<name>A0A556VBV6_BAGYA</name>
<dbReference type="PANTHER" id="PTHR23320:SF128">
    <property type="entry name" value="MEMBRANE-SPANNING 4-DOMAINS SUBFAMILY A MEMBER 4A"/>
    <property type="match status" value="1"/>
</dbReference>
<keyword evidence="8" id="KW-1185">Reference proteome</keyword>
<dbReference type="Proteomes" id="UP000319801">
    <property type="component" value="Unassembled WGS sequence"/>
</dbReference>
<comment type="caution">
    <text evidence="7">The sequence shown here is derived from an EMBL/GenBank/DDBJ whole genome shotgun (WGS) entry which is preliminary data.</text>
</comment>
<keyword evidence="5 6" id="KW-0472">Membrane</keyword>